<reference evidence="2" key="2">
    <citation type="submission" date="2021-04" db="EMBL/GenBank/DDBJ databases">
        <authorList>
            <person name="Podell S."/>
        </authorList>
    </citation>
    <scope>NUCLEOTIDE SEQUENCE</scope>
    <source>
        <strain evidence="2">Hildebrandi</strain>
    </source>
</reference>
<keyword evidence="1" id="KW-0812">Transmembrane</keyword>
<evidence type="ECO:0000313" key="2">
    <source>
        <dbReference type="EMBL" id="KAG7341861.1"/>
    </source>
</evidence>
<reference evidence="2" key="1">
    <citation type="journal article" date="2021" name="Sci. Rep.">
        <title>Diploid genomic architecture of Nitzschia inconspicua, an elite biomass production diatom.</title>
        <authorList>
            <person name="Oliver A."/>
            <person name="Podell S."/>
            <person name="Pinowska A."/>
            <person name="Traller J.C."/>
            <person name="Smith S.R."/>
            <person name="McClure R."/>
            <person name="Beliaev A."/>
            <person name="Bohutskyi P."/>
            <person name="Hill E.A."/>
            <person name="Rabines A."/>
            <person name="Zheng H."/>
            <person name="Allen L.Z."/>
            <person name="Kuo A."/>
            <person name="Grigoriev I.V."/>
            <person name="Allen A.E."/>
            <person name="Hazlebeck D."/>
            <person name="Allen E.E."/>
        </authorList>
    </citation>
    <scope>NUCLEOTIDE SEQUENCE</scope>
    <source>
        <strain evidence="2">Hildebrandi</strain>
    </source>
</reference>
<dbReference type="EMBL" id="JAGRRH010000025">
    <property type="protein sequence ID" value="KAG7341861.1"/>
    <property type="molecule type" value="Genomic_DNA"/>
</dbReference>
<name>A0A9K3PCQ4_9STRA</name>
<gene>
    <name evidence="2" type="ORF">IV203_006953</name>
</gene>
<dbReference type="OrthoDB" id="43143at2759"/>
<keyword evidence="1" id="KW-1133">Transmembrane helix</keyword>
<feature type="transmembrane region" description="Helical" evidence="1">
    <location>
        <begin position="71"/>
        <end position="93"/>
    </location>
</feature>
<dbReference type="Proteomes" id="UP000693970">
    <property type="component" value="Unassembled WGS sequence"/>
</dbReference>
<sequence length="267" mass="30483">MDDRSVSSDSDDLSLTKLQASDISAAKRSLWDEAGQGLADVLVHARSAWYGEQAVYYTRERERLGSYLPPFYYGMAATAFVFVGFRITGLVKVQEWQRRVWKRWKRNQSTESASPITVQQSSPMQPEMGYLESKRIREREKALQSMKLITDLLVSISVGFSGTLFLLEAKRNVIRSDFEEAPLVSGRSVVAEQMCPGMLRLYHENVSVQNVLRRNDQSAAALKDRNLTSFAVFLQNCQKRHDYEARVRMERGKSKDEPIVVPYNGIQ</sequence>
<dbReference type="AlphaFoldDB" id="A0A9K3PCQ4"/>
<evidence type="ECO:0000313" key="3">
    <source>
        <dbReference type="Proteomes" id="UP000693970"/>
    </source>
</evidence>
<organism evidence="2 3">
    <name type="scientific">Nitzschia inconspicua</name>
    <dbReference type="NCBI Taxonomy" id="303405"/>
    <lineage>
        <taxon>Eukaryota</taxon>
        <taxon>Sar</taxon>
        <taxon>Stramenopiles</taxon>
        <taxon>Ochrophyta</taxon>
        <taxon>Bacillariophyta</taxon>
        <taxon>Bacillariophyceae</taxon>
        <taxon>Bacillariophycidae</taxon>
        <taxon>Bacillariales</taxon>
        <taxon>Bacillariaceae</taxon>
        <taxon>Nitzschia</taxon>
    </lineage>
</organism>
<evidence type="ECO:0000256" key="1">
    <source>
        <dbReference type="SAM" id="Phobius"/>
    </source>
</evidence>
<protein>
    <submittedName>
        <fullName evidence="2">Uncharacterized protein</fullName>
    </submittedName>
</protein>
<accession>A0A9K3PCQ4</accession>
<comment type="caution">
    <text evidence="2">The sequence shown here is derived from an EMBL/GenBank/DDBJ whole genome shotgun (WGS) entry which is preliminary data.</text>
</comment>
<proteinExistence type="predicted"/>
<keyword evidence="3" id="KW-1185">Reference proteome</keyword>
<keyword evidence="1" id="KW-0472">Membrane</keyword>